<name>A0ABP7BS85_9MICO</name>
<dbReference type="CDD" id="cd06261">
    <property type="entry name" value="TM_PBP2"/>
    <property type="match status" value="1"/>
</dbReference>
<dbReference type="PROSITE" id="PS50893">
    <property type="entry name" value="ABC_TRANSPORTER_2"/>
    <property type="match status" value="2"/>
</dbReference>
<dbReference type="PROSITE" id="PS50928">
    <property type="entry name" value="ABC_TM1"/>
    <property type="match status" value="1"/>
</dbReference>
<feature type="compositionally biased region" description="Basic residues" evidence="10">
    <location>
        <begin position="318"/>
        <end position="328"/>
    </location>
</feature>
<evidence type="ECO:0000256" key="5">
    <source>
        <dbReference type="ARBA" id="ARBA00022741"/>
    </source>
</evidence>
<evidence type="ECO:0000256" key="9">
    <source>
        <dbReference type="RuleBase" id="RU363032"/>
    </source>
</evidence>
<dbReference type="Pfam" id="PF08352">
    <property type="entry name" value="oligo_HPY"/>
    <property type="match status" value="1"/>
</dbReference>
<evidence type="ECO:0000256" key="4">
    <source>
        <dbReference type="ARBA" id="ARBA00022692"/>
    </source>
</evidence>
<dbReference type="InterPro" id="IPR003439">
    <property type="entry name" value="ABC_transporter-like_ATP-bd"/>
</dbReference>
<dbReference type="SUPFAM" id="SSF161098">
    <property type="entry name" value="MetI-like"/>
    <property type="match status" value="1"/>
</dbReference>
<feature type="transmembrane region" description="Helical" evidence="9">
    <location>
        <begin position="54"/>
        <end position="75"/>
    </location>
</feature>
<dbReference type="InterPro" id="IPR025966">
    <property type="entry name" value="OppC_N"/>
</dbReference>
<reference evidence="14" key="1">
    <citation type="journal article" date="2019" name="Int. J. Syst. Evol. Microbiol.">
        <title>The Global Catalogue of Microorganisms (GCM) 10K type strain sequencing project: providing services to taxonomists for standard genome sequencing and annotation.</title>
        <authorList>
            <consortium name="The Broad Institute Genomics Platform"/>
            <consortium name="The Broad Institute Genome Sequencing Center for Infectious Disease"/>
            <person name="Wu L."/>
            <person name="Ma J."/>
        </authorList>
    </citation>
    <scope>NUCLEOTIDE SEQUENCE [LARGE SCALE GENOMIC DNA]</scope>
    <source>
        <strain evidence="14">JCM 16546</strain>
    </source>
</reference>
<feature type="region of interest" description="Disordered" evidence="10">
    <location>
        <begin position="1"/>
        <end position="20"/>
    </location>
</feature>
<evidence type="ECO:0008006" key="15">
    <source>
        <dbReference type="Google" id="ProtNLM"/>
    </source>
</evidence>
<comment type="caution">
    <text evidence="13">The sequence shown here is derived from an EMBL/GenBank/DDBJ whole genome shotgun (WGS) entry which is preliminary data.</text>
</comment>
<evidence type="ECO:0000256" key="1">
    <source>
        <dbReference type="ARBA" id="ARBA00004141"/>
    </source>
</evidence>
<feature type="transmembrane region" description="Helical" evidence="9">
    <location>
        <begin position="116"/>
        <end position="141"/>
    </location>
</feature>
<gene>
    <name evidence="13" type="ORF">GCM10022202_33410</name>
</gene>
<keyword evidence="5" id="KW-0547">Nucleotide-binding</keyword>
<evidence type="ECO:0000256" key="8">
    <source>
        <dbReference type="ARBA" id="ARBA00023136"/>
    </source>
</evidence>
<proteinExistence type="inferred from homology"/>
<dbReference type="InterPro" id="IPR035906">
    <property type="entry name" value="MetI-like_sf"/>
</dbReference>
<dbReference type="InterPro" id="IPR000515">
    <property type="entry name" value="MetI-like"/>
</dbReference>
<keyword evidence="14" id="KW-1185">Reference proteome</keyword>
<sequence>MNATPGHAPMSPDRVEVGGASSSFAEDRTEAVRVPRDTRAVQPLWRLLLGRAQFVVCGSLILVLVVAVTLAPWVAPFSPTQQDLAHMLSGPTLLHPLGTDDLGRDVLSRLLYGGRVTLVGVVEALAVFLAVGVTLGLAAGMSRGIVDVIVTRLAEVLLSVPAFIILLVTLSILPGNMAVAMAALGVLTSPLLIRVVRGTTRTVRGELFVRGARTMGLTETQITVRHVLPRLAGPIIVQATVFSGVVITSETGLGYLGFGVQLPAPSWGNMVQTASENITRGPWLLIPTGAVIIVTIMSIMLVGDSVRDAVAERWTGSSRKRHRARHGGRAAASQTPARGVISEAMLEVIGLTIVVDGPAGSTTLVENVSFRVERGETLCLVGESGSGKSVTSLALLGLSRGTRVVAGRIVVDGTEVVAGDEATMRRLRTRLFGYITQDPQPSLDPSMRVGDLLAQLVRLHQGSGTRAARAEAISLLERVQIADPQAVARRYPHQLSGGMAQRIVIAAALSARPKILIADEPTTALDVTVQAEILALLHRLREQEDSMSLLLVTHDWGVVADIADRVIVLRDGEIVEQASAHDVFTMPEHPHTRAMLAADPARLDVRSLRPLTERLVAVRGLEIEYEGRDARRRSTRTTAVSGIDLDIFRGRTLGLIGESGSGKSSVGNAIVGLVTPSAGSIMLGDEDLVGASRSRRRQLSARAQIIFQDPYGSLNPVRTIGSTLAEPLVLGHGRSAAAARTIVRDALARVGLPETAAERYPAQFSGGQRQRVAIARAIVLQPELIVCDEPVSALDLTIQEQVLELLSELQKDLCIAYLFISHDLSVVRSFCDDIAVMHRGAIVEQGTAQEVILDPQHAYTRSLLDAAPIPDPSVQRRRSLQAERYVA</sequence>
<dbReference type="InterPro" id="IPR017871">
    <property type="entry name" value="ABC_transporter-like_CS"/>
</dbReference>
<feature type="region of interest" description="Disordered" evidence="10">
    <location>
        <begin position="315"/>
        <end position="335"/>
    </location>
</feature>
<dbReference type="EMBL" id="BAAAYV010000025">
    <property type="protein sequence ID" value="GAA3668633.1"/>
    <property type="molecule type" value="Genomic_DNA"/>
</dbReference>
<organism evidence="13 14">
    <name type="scientific">Microbacterium marinilacus</name>
    <dbReference type="NCBI Taxonomy" id="415209"/>
    <lineage>
        <taxon>Bacteria</taxon>
        <taxon>Bacillati</taxon>
        <taxon>Actinomycetota</taxon>
        <taxon>Actinomycetes</taxon>
        <taxon>Micrococcales</taxon>
        <taxon>Microbacteriaceae</taxon>
        <taxon>Microbacterium</taxon>
    </lineage>
</organism>
<comment type="similarity">
    <text evidence="2">Belongs to the ABC transporter superfamily.</text>
</comment>
<dbReference type="SMART" id="SM00382">
    <property type="entry name" value="AAA"/>
    <property type="match status" value="2"/>
</dbReference>
<dbReference type="InterPro" id="IPR027417">
    <property type="entry name" value="P-loop_NTPase"/>
</dbReference>
<dbReference type="PANTHER" id="PTHR43776">
    <property type="entry name" value="TRANSPORT ATP-BINDING PROTEIN"/>
    <property type="match status" value="1"/>
</dbReference>
<evidence type="ECO:0000256" key="10">
    <source>
        <dbReference type="SAM" id="MobiDB-lite"/>
    </source>
</evidence>
<keyword evidence="3 9" id="KW-0813">Transport</keyword>
<protein>
    <recommendedName>
        <fullName evidence="15">Dipeptide ABC transporter ATP-binding protein</fullName>
    </recommendedName>
</protein>
<dbReference type="Gene3D" id="1.10.3720.10">
    <property type="entry name" value="MetI-like"/>
    <property type="match status" value="1"/>
</dbReference>
<comment type="subcellular location">
    <subcellularLocation>
        <location evidence="9">Cell membrane</location>
        <topology evidence="9">Multi-pass membrane protein</topology>
    </subcellularLocation>
    <subcellularLocation>
        <location evidence="1">Membrane</location>
        <topology evidence="1">Multi-pass membrane protein</topology>
    </subcellularLocation>
</comment>
<feature type="domain" description="ABC transporter" evidence="11">
    <location>
        <begin position="618"/>
        <end position="864"/>
    </location>
</feature>
<evidence type="ECO:0000256" key="3">
    <source>
        <dbReference type="ARBA" id="ARBA00022448"/>
    </source>
</evidence>
<dbReference type="InterPro" id="IPR013563">
    <property type="entry name" value="Oligopep_ABC_C"/>
</dbReference>
<evidence type="ECO:0000256" key="6">
    <source>
        <dbReference type="ARBA" id="ARBA00022840"/>
    </source>
</evidence>
<dbReference type="Pfam" id="PF12911">
    <property type="entry name" value="OppC_N"/>
    <property type="match status" value="1"/>
</dbReference>
<feature type="transmembrane region" description="Helical" evidence="9">
    <location>
        <begin position="283"/>
        <end position="303"/>
    </location>
</feature>
<keyword evidence="4 9" id="KW-0812">Transmembrane</keyword>
<dbReference type="InterPro" id="IPR050319">
    <property type="entry name" value="ABC_transp_ATP-bind"/>
</dbReference>
<feature type="transmembrane region" description="Helical" evidence="9">
    <location>
        <begin position="153"/>
        <end position="172"/>
    </location>
</feature>
<accession>A0ABP7BS85</accession>
<evidence type="ECO:0000259" key="11">
    <source>
        <dbReference type="PROSITE" id="PS50893"/>
    </source>
</evidence>
<dbReference type="NCBIfam" id="NF008453">
    <property type="entry name" value="PRK11308.1"/>
    <property type="match status" value="2"/>
</dbReference>
<feature type="transmembrane region" description="Helical" evidence="9">
    <location>
        <begin position="178"/>
        <end position="196"/>
    </location>
</feature>
<dbReference type="InterPro" id="IPR003593">
    <property type="entry name" value="AAA+_ATPase"/>
</dbReference>
<feature type="domain" description="ABC transmembrane type-1" evidence="12">
    <location>
        <begin position="114"/>
        <end position="303"/>
    </location>
</feature>
<keyword evidence="8 9" id="KW-0472">Membrane</keyword>
<evidence type="ECO:0000256" key="7">
    <source>
        <dbReference type="ARBA" id="ARBA00022989"/>
    </source>
</evidence>
<dbReference type="SUPFAM" id="SSF52540">
    <property type="entry name" value="P-loop containing nucleoside triphosphate hydrolases"/>
    <property type="match status" value="2"/>
</dbReference>
<dbReference type="PROSITE" id="PS00211">
    <property type="entry name" value="ABC_TRANSPORTER_1"/>
    <property type="match status" value="2"/>
</dbReference>
<dbReference type="Pfam" id="PF00005">
    <property type="entry name" value="ABC_tran"/>
    <property type="match status" value="2"/>
</dbReference>
<dbReference type="PANTHER" id="PTHR43776:SF7">
    <property type="entry name" value="D,D-DIPEPTIDE TRANSPORT ATP-BINDING PROTEIN DDPF-RELATED"/>
    <property type="match status" value="1"/>
</dbReference>
<evidence type="ECO:0000313" key="13">
    <source>
        <dbReference type="EMBL" id="GAA3668633.1"/>
    </source>
</evidence>
<dbReference type="CDD" id="cd03257">
    <property type="entry name" value="ABC_NikE_OppD_transporters"/>
    <property type="match status" value="2"/>
</dbReference>
<evidence type="ECO:0000259" key="12">
    <source>
        <dbReference type="PROSITE" id="PS50928"/>
    </source>
</evidence>
<keyword evidence="6" id="KW-0067">ATP-binding</keyword>
<evidence type="ECO:0000313" key="14">
    <source>
        <dbReference type="Proteomes" id="UP001410795"/>
    </source>
</evidence>
<evidence type="ECO:0000256" key="2">
    <source>
        <dbReference type="ARBA" id="ARBA00005417"/>
    </source>
</evidence>
<keyword evidence="7 9" id="KW-1133">Transmembrane helix</keyword>
<dbReference type="Proteomes" id="UP001410795">
    <property type="component" value="Unassembled WGS sequence"/>
</dbReference>
<dbReference type="Gene3D" id="3.40.50.300">
    <property type="entry name" value="P-loop containing nucleotide triphosphate hydrolases"/>
    <property type="match status" value="2"/>
</dbReference>
<comment type="similarity">
    <text evidence="9">Belongs to the binding-protein-dependent transport system permease family.</text>
</comment>
<dbReference type="Pfam" id="PF00528">
    <property type="entry name" value="BPD_transp_1"/>
    <property type="match status" value="1"/>
</dbReference>
<feature type="domain" description="ABC transporter" evidence="11">
    <location>
        <begin position="346"/>
        <end position="596"/>
    </location>
</feature>